<dbReference type="KEGG" id="vck:PG915_22460"/>
<proteinExistence type="inferred from homology"/>
<reference evidence="6" key="1">
    <citation type="submission" date="2023-01" db="EMBL/GenBank/DDBJ databases">
        <title>Vibrio sp. CB1-14 genome sequencing.</title>
        <authorList>
            <person name="Otstavnykh N."/>
            <person name="Isaeva M."/>
            <person name="Meleshko D."/>
        </authorList>
    </citation>
    <scope>NUCLEOTIDE SEQUENCE</scope>
    <source>
        <strain evidence="6">CB1-14</strain>
    </source>
</reference>
<keyword evidence="3" id="KW-0238">DNA-binding</keyword>
<dbReference type="InterPro" id="IPR036388">
    <property type="entry name" value="WH-like_DNA-bd_sf"/>
</dbReference>
<evidence type="ECO:0000313" key="6">
    <source>
        <dbReference type="EMBL" id="XCD18043.1"/>
    </source>
</evidence>
<keyword evidence="2" id="KW-0805">Transcription regulation</keyword>
<accession>A0AAU8BNH7</accession>
<sequence>MQVDALRALVAIQKEGSINSVAKSMGKSPSQVGVWLSMLEADLGLELINREGYKAQLTIDGEIIARHANDTLTHLSEIDKKITESGVAENKKLNIAMLDVLPITPFNEALWQLNRLNSDLSLDIQYLSTTKTLQGIENGIVDFGVVFFHGSVYTRVSSRLIGYAEIVTVVSPNHPLADIQSTFNTDDIGSHLQLLPQSYLGFGIDQISKFSENYWLMNSIEMTLALLQKGIGWAELPYYCVEPYLKSGQLVQLKARGESPLWWPLQMVWQKHRPIDKNAAWLINKFSSPKPGLAISGIALP</sequence>
<dbReference type="AlphaFoldDB" id="A0AAU8BNH7"/>
<evidence type="ECO:0000256" key="4">
    <source>
        <dbReference type="ARBA" id="ARBA00023163"/>
    </source>
</evidence>
<dbReference type="SUPFAM" id="SSF46785">
    <property type="entry name" value="Winged helix' DNA-binding domain"/>
    <property type="match status" value="1"/>
</dbReference>
<protein>
    <submittedName>
        <fullName evidence="6">LysR family transcriptional regulator</fullName>
    </submittedName>
</protein>
<dbReference type="InterPro" id="IPR036390">
    <property type="entry name" value="WH_DNA-bd_sf"/>
</dbReference>
<dbReference type="Pfam" id="PF03466">
    <property type="entry name" value="LysR_substrate"/>
    <property type="match status" value="1"/>
</dbReference>
<dbReference type="InterPro" id="IPR005119">
    <property type="entry name" value="LysR_subst-bd"/>
</dbReference>
<evidence type="ECO:0000259" key="5">
    <source>
        <dbReference type="PROSITE" id="PS50931"/>
    </source>
</evidence>
<dbReference type="SUPFAM" id="SSF53850">
    <property type="entry name" value="Periplasmic binding protein-like II"/>
    <property type="match status" value="1"/>
</dbReference>
<comment type="similarity">
    <text evidence="1">Belongs to the LysR transcriptional regulatory family.</text>
</comment>
<evidence type="ECO:0000256" key="1">
    <source>
        <dbReference type="ARBA" id="ARBA00009437"/>
    </source>
</evidence>
<dbReference type="GO" id="GO:0000976">
    <property type="term" value="F:transcription cis-regulatory region binding"/>
    <property type="evidence" value="ECO:0007669"/>
    <property type="project" value="TreeGrafter"/>
</dbReference>
<dbReference type="CDD" id="cd05466">
    <property type="entry name" value="PBP2_LTTR_substrate"/>
    <property type="match status" value="1"/>
</dbReference>
<feature type="domain" description="HTH lysR-type" evidence="5">
    <location>
        <begin position="1"/>
        <end position="58"/>
    </location>
</feature>
<evidence type="ECO:0000256" key="2">
    <source>
        <dbReference type="ARBA" id="ARBA00023015"/>
    </source>
</evidence>
<dbReference type="EMBL" id="CP115921">
    <property type="protein sequence ID" value="XCD18043.1"/>
    <property type="molecule type" value="Genomic_DNA"/>
</dbReference>
<gene>
    <name evidence="6" type="ORF">PG915_22460</name>
</gene>
<dbReference type="PANTHER" id="PTHR30126:SF91">
    <property type="entry name" value="LYSR FAMILY TRANSCRIPTIONAL REGULATOR"/>
    <property type="match status" value="1"/>
</dbReference>
<dbReference type="RefSeq" id="WP_353499199.1">
    <property type="nucleotide sequence ID" value="NZ_CP115921.1"/>
</dbReference>
<dbReference type="PROSITE" id="PS50931">
    <property type="entry name" value="HTH_LYSR"/>
    <property type="match status" value="1"/>
</dbReference>
<dbReference type="PANTHER" id="PTHR30126">
    <property type="entry name" value="HTH-TYPE TRANSCRIPTIONAL REGULATOR"/>
    <property type="match status" value="1"/>
</dbReference>
<dbReference type="GO" id="GO:0003700">
    <property type="term" value="F:DNA-binding transcription factor activity"/>
    <property type="evidence" value="ECO:0007669"/>
    <property type="project" value="InterPro"/>
</dbReference>
<name>A0AAU8BNH7_9VIBR</name>
<dbReference type="Gene3D" id="3.40.190.290">
    <property type="match status" value="1"/>
</dbReference>
<evidence type="ECO:0000256" key="3">
    <source>
        <dbReference type="ARBA" id="ARBA00023125"/>
    </source>
</evidence>
<organism evidence="6">
    <name type="scientific">Vibrio chaetopteri</name>
    <dbReference type="NCBI Taxonomy" id="3016528"/>
    <lineage>
        <taxon>Bacteria</taxon>
        <taxon>Pseudomonadati</taxon>
        <taxon>Pseudomonadota</taxon>
        <taxon>Gammaproteobacteria</taxon>
        <taxon>Vibrionales</taxon>
        <taxon>Vibrionaceae</taxon>
        <taxon>Vibrio</taxon>
    </lineage>
</organism>
<dbReference type="Gene3D" id="1.10.10.10">
    <property type="entry name" value="Winged helix-like DNA-binding domain superfamily/Winged helix DNA-binding domain"/>
    <property type="match status" value="1"/>
</dbReference>
<dbReference type="Pfam" id="PF00126">
    <property type="entry name" value="HTH_1"/>
    <property type="match status" value="1"/>
</dbReference>
<keyword evidence="4" id="KW-0804">Transcription</keyword>
<dbReference type="InterPro" id="IPR000847">
    <property type="entry name" value="LysR_HTH_N"/>
</dbReference>